<reference evidence="1 2" key="1">
    <citation type="submission" date="2020-08" db="EMBL/GenBank/DDBJ databases">
        <title>Genomic Encyclopedia of Type Strains, Phase IV (KMG-IV): sequencing the most valuable type-strain genomes for metagenomic binning, comparative biology and taxonomic classification.</title>
        <authorList>
            <person name="Goeker M."/>
        </authorList>
    </citation>
    <scope>NUCLEOTIDE SEQUENCE [LARGE SCALE GENOMIC DNA]</scope>
    <source>
        <strain evidence="1 2">DSM 19371</strain>
    </source>
</reference>
<evidence type="ECO:0000313" key="2">
    <source>
        <dbReference type="Proteomes" id="UP000590524"/>
    </source>
</evidence>
<evidence type="ECO:0000313" key="1">
    <source>
        <dbReference type="EMBL" id="MBB4149088.1"/>
    </source>
</evidence>
<comment type="caution">
    <text evidence="1">The sequence shown here is derived from an EMBL/GenBank/DDBJ whole genome shotgun (WGS) entry which is preliminary data.</text>
</comment>
<dbReference type="EMBL" id="JACIEU010000011">
    <property type="protein sequence ID" value="MBB4149088.1"/>
    <property type="molecule type" value="Genomic_DNA"/>
</dbReference>
<dbReference type="RefSeq" id="WP_188082735.1">
    <property type="nucleotide sequence ID" value="NZ_JACIEU010000011.1"/>
</dbReference>
<sequence length="75" mass="8323">MKDRRMTVPAPIAEDISRRLNQIASHFSGTPKITLLVRNDLGPEKDGDLVMTNDELPIAIAALEMRHAKDVGKRS</sequence>
<keyword evidence="2" id="KW-1185">Reference proteome</keyword>
<dbReference type="AlphaFoldDB" id="A0A7W6LRC6"/>
<proteinExistence type="predicted"/>
<gene>
    <name evidence="1" type="ORF">GGQ90_002877</name>
</gene>
<dbReference type="Proteomes" id="UP000590524">
    <property type="component" value="Unassembled WGS sequence"/>
</dbReference>
<organism evidence="1 2">
    <name type="scientific">Sphingobium scionense</name>
    <dbReference type="NCBI Taxonomy" id="1404341"/>
    <lineage>
        <taxon>Bacteria</taxon>
        <taxon>Pseudomonadati</taxon>
        <taxon>Pseudomonadota</taxon>
        <taxon>Alphaproteobacteria</taxon>
        <taxon>Sphingomonadales</taxon>
        <taxon>Sphingomonadaceae</taxon>
        <taxon>Sphingobium</taxon>
    </lineage>
</organism>
<protein>
    <submittedName>
        <fullName evidence="1">Uncharacterized protein</fullName>
    </submittedName>
</protein>
<name>A0A7W6LRC6_9SPHN</name>
<accession>A0A7W6LRC6</accession>